<evidence type="ECO:0000313" key="3">
    <source>
        <dbReference type="EMBL" id="CAI5770093.1"/>
    </source>
</evidence>
<keyword evidence="2" id="KW-0472">Membrane</keyword>
<feature type="transmembrane region" description="Helical" evidence="2">
    <location>
        <begin position="152"/>
        <end position="173"/>
    </location>
</feature>
<name>A0AA35P2N8_9SAUR</name>
<feature type="region of interest" description="Disordered" evidence="1">
    <location>
        <begin position="26"/>
        <end position="46"/>
    </location>
</feature>
<dbReference type="Proteomes" id="UP001178461">
    <property type="component" value="Chromosome 3"/>
</dbReference>
<gene>
    <name evidence="3" type="ORF">PODLI_1B032173</name>
</gene>
<evidence type="ECO:0000256" key="2">
    <source>
        <dbReference type="SAM" id="Phobius"/>
    </source>
</evidence>
<keyword evidence="2" id="KW-0812">Transmembrane</keyword>
<dbReference type="AlphaFoldDB" id="A0AA35P2N8"/>
<feature type="transmembrane region" description="Helical" evidence="2">
    <location>
        <begin position="125"/>
        <end position="146"/>
    </location>
</feature>
<evidence type="ECO:0000313" key="4">
    <source>
        <dbReference type="Proteomes" id="UP001178461"/>
    </source>
</evidence>
<reference evidence="3" key="1">
    <citation type="submission" date="2022-12" db="EMBL/GenBank/DDBJ databases">
        <authorList>
            <person name="Alioto T."/>
            <person name="Alioto T."/>
            <person name="Gomez Garrido J."/>
        </authorList>
    </citation>
    <scope>NUCLEOTIDE SEQUENCE</scope>
</reference>
<accession>A0AA35P2N8</accession>
<sequence>MQDKTLHSKCTFYFRALSIPDIPFERDQMSSKMSPNQPSPTQHPPVVLGENEFNIARGKTAMAEKSLTVSMETYISRVSSVNVVALTLEITGLCKQSKVQKEKKLIWAEQRPCSRSNKIQRRTRYTATQSLLAMGQAVVYTLTAFVRELPGWLLFMGIFLPVILLLLLLIAYLRVMLRQVDQELYIMHNPPDAAAIEAYAKYYKRGNGKRKPRSS</sequence>
<evidence type="ECO:0000256" key="1">
    <source>
        <dbReference type="SAM" id="MobiDB-lite"/>
    </source>
</evidence>
<dbReference type="EMBL" id="OX395128">
    <property type="protein sequence ID" value="CAI5770093.1"/>
    <property type="molecule type" value="Genomic_DNA"/>
</dbReference>
<keyword evidence="4" id="KW-1185">Reference proteome</keyword>
<proteinExistence type="predicted"/>
<protein>
    <submittedName>
        <fullName evidence="3">Uncharacterized protein</fullName>
    </submittedName>
</protein>
<keyword evidence="2" id="KW-1133">Transmembrane helix</keyword>
<organism evidence="3 4">
    <name type="scientific">Podarcis lilfordi</name>
    <name type="common">Lilford's wall lizard</name>
    <dbReference type="NCBI Taxonomy" id="74358"/>
    <lineage>
        <taxon>Eukaryota</taxon>
        <taxon>Metazoa</taxon>
        <taxon>Chordata</taxon>
        <taxon>Craniata</taxon>
        <taxon>Vertebrata</taxon>
        <taxon>Euteleostomi</taxon>
        <taxon>Lepidosauria</taxon>
        <taxon>Squamata</taxon>
        <taxon>Bifurcata</taxon>
        <taxon>Unidentata</taxon>
        <taxon>Episquamata</taxon>
        <taxon>Laterata</taxon>
        <taxon>Lacertibaenia</taxon>
        <taxon>Lacertidae</taxon>
        <taxon>Podarcis</taxon>
    </lineage>
</organism>